<evidence type="ECO:0000256" key="3">
    <source>
        <dbReference type="SAM" id="Phobius"/>
    </source>
</evidence>
<feature type="transmembrane region" description="Helical" evidence="3">
    <location>
        <begin position="102"/>
        <end position="124"/>
    </location>
</feature>
<keyword evidence="6" id="KW-1185">Reference proteome</keyword>
<protein>
    <submittedName>
        <fullName evidence="5">DMT family transporter</fullName>
    </submittedName>
</protein>
<feature type="transmembrane region" description="Helical" evidence="3">
    <location>
        <begin position="201"/>
        <end position="223"/>
    </location>
</feature>
<feature type="non-terminal residue" evidence="5">
    <location>
        <position position="322"/>
    </location>
</feature>
<feature type="transmembrane region" description="Helical" evidence="3">
    <location>
        <begin position="176"/>
        <end position="195"/>
    </location>
</feature>
<name>A0A7J5BNG7_9MICO</name>
<dbReference type="InterPro" id="IPR037185">
    <property type="entry name" value="EmrE-like"/>
</dbReference>
<feature type="compositionally biased region" description="Low complexity" evidence="2">
    <location>
        <begin position="59"/>
        <end position="70"/>
    </location>
</feature>
<sequence>MHDPAGLLLPGPRPGSNNPAGCGEYGGPVRNDGIGDGSGEGGPGSGSGSDPGCRESHSDSVAGVDPVSGVPGSGSGPGPEVGGAGGDGNRSASGTGTGGRRIALIGIGLGLVSSISYATVNALLRSVAGEVDPFTGALIRQLPLVGALALLALVLRPRAMRPRAPEFIGPKLALTLLAGGVVSLFVGNALLFWALDWVGLGIATAAYLGGLLLGSALIGRVFLGERPARGELVGIAFIVVGLVVTAVSAQGAAGRGDGAGPGIAVLGFVFAVVTGVCYATSNSLARVSQQVPGRFVVTLSLITLGGVLGLVLFITILHGGKL</sequence>
<keyword evidence="3" id="KW-0472">Membrane</keyword>
<keyword evidence="3" id="KW-0812">Transmembrane</keyword>
<keyword evidence="3" id="KW-1133">Transmembrane helix</keyword>
<feature type="compositionally biased region" description="Low complexity" evidence="2">
    <location>
        <begin position="1"/>
        <end position="10"/>
    </location>
</feature>
<feature type="transmembrane region" description="Helical" evidence="3">
    <location>
        <begin position="291"/>
        <end position="317"/>
    </location>
</feature>
<feature type="region of interest" description="Disordered" evidence="2">
    <location>
        <begin position="1"/>
        <end position="95"/>
    </location>
</feature>
<evidence type="ECO:0000259" key="4">
    <source>
        <dbReference type="Pfam" id="PF00892"/>
    </source>
</evidence>
<dbReference type="Pfam" id="PF00892">
    <property type="entry name" value="EamA"/>
    <property type="match status" value="1"/>
</dbReference>
<dbReference type="Gene3D" id="1.10.3730.20">
    <property type="match status" value="1"/>
</dbReference>
<feature type="domain" description="EamA" evidence="4">
    <location>
        <begin position="105"/>
        <end position="245"/>
    </location>
</feature>
<dbReference type="PANTHER" id="PTHR22911:SF137">
    <property type="entry name" value="SOLUTE CARRIER FAMILY 35 MEMBER G2-RELATED"/>
    <property type="match status" value="1"/>
</dbReference>
<comment type="caution">
    <text evidence="5">The sequence shown here is derived from an EMBL/GenBank/DDBJ whole genome shotgun (WGS) entry which is preliminary data.</text>
</comment>
<dbReference type="GO" id="GO:0016020">
    <property type="term" value="C:membrane"/>
    <property type="evidence" value="ECO:0007669"/>
    <property type="project" value="InterPro"/>
</dbReference>
<proteinExistence type="inferred from homology"/>
<dbReference type="InterPro" id="IPR000620">
    <property type="entry name" value="EamA_dom"/>
</dbReference>
<evidence type="ECO:0000256" key="2">
    <source>
        <dbReference type="SAM" id="MobiDB-lite"/>
    </source>
</evidence>
<dbReference type="AlphaFoldDB" id="A0A7J5BNG7"/>
<feature type="transmembrane region" description="Helical" evidence="3">
    <location>
        <begin position="136"/>
        <end position="155"/>
    </location>
</feature>
<feature type="transmembrane region" description="Helical" evidence="3">
    <location>
        <begin position="259"/>
        <end position="279"/>
    </location>
</feature>
<feature type="compositionally biased region" description="Gly residues" evidence="2">
    <location>
        <begin position="34"/>
        <end position="49"/>
    </location>
</feature>
<reference evidence="5 6" key="1">
    <citation type="submission" date="2019-09" db="EMBL/GenBank/DDBJ databases">
        <title>Phylogeny of genus Pseudoclavibacter and closely related genus.</title>
        <authorList>
            <person name="Li Y."/>
        </authorList>
    </citation>
    <scope>NUCLEOTIDE SEQUENCE [LARGE SCALE GENOMIC DNA]</scope>
    <source>
        <strain evidence="5 6">DSM 23821</strain>
    </source>
</reference>
<evidence type="ECO:0000256" key="1">
    <source>
        <dbReference type="ARBA" id="ARBA00007362"/>
    </source>
</evidence>
<gene>
    <name evidence="5" type="ORF">F8O01_15040</name>
</gene>
<evidence type="ECO:0000313" key="6">
    <source>
        <dbReference type="Proteomes" id="UP000467240"/>
    </source>
</evidence>
<dbReference type="SUPFAM" id="SSF103481">
    <property type="entry name" value="Multidrug resistance efflux transporter EmrE"/>
    <property type="match status" value="1"/>
</dbReference>
<dbReference type="EMBL" id="WBJZ01000022">
    <property type="protein sequence ID" value="KAB1653648.1"/>
    <property type="molecule type" value="Genomic_DNA"/>
</dbReference>
<accession>A0A7J5BNG7</accession>
<dbReference type="Proteomes" id="UP000467240">
    <property type="component" value="Unassembled WGS sequence"/>
</dbReference>
<organism evidence="5 6">
    <name type="scientific">Pseudoclavibacter chungangensis</name>
    <dbReference type="NCBI Taxonomy" id="587635"/>
    <lineage>
        <taxon>Bacteria</taxon>
        <taxon>Bacillati</taxon>
        <taxon>Actinomycetota</taxon>
        <taxon>Actinomycetes</taxon>
        <taxon>Micrococcales</taxon>
        <taxon>Microbacteriaceae</taxon>
        <taxon>Pseudoclavibacter</taxon>
    </lineage>
</organism>
<feature type="compositionally biased region" description="Gly residues" evidence="2">
    <location>
        <begin position="71"/>
        <end position="88"/>
    </location>
</feature>
<feature type="transmembrane region" description="Helical" evidence="3">
    <location>
        <begin position="232"/>
        <end position="253"/>
    </location>
</feature>
<comment type="similarity">
    <text evidence="1">Belongs to the EamA transporter family.</text>
</comment>
<dbReference type="OrthoDB" id="9810239at2"/>
<evidence type="ECO:0000313" key="5">
    <source>
        <dbReference type="EMBL" id="KAB1653648.1"/>
    </source>
</evidence>
<dbReference type="PANTHER" id="PTHR22911">
    <property type="entry name" value="ACYL-MALONYL CONDENSING ENZYME-RELATED"/>
    <property type="match status" value="1"/>
</dbReference>